<keyword evidence="8" id="KW-1185">Reference proteome</keyword>
<dbReference type="InterPro" id="IPR001969">
    <property type="entry name" value="Aspartic_peptidase_AS"/>
</dbReference>
<feature type="signal peptide" evidence="5">
    <location>
        <begin position="1"/>
        <end position="20"/>
    </location>
</feature>
<dbReference type="GeneID" id="5440268"/>
<feature type="domain" description="Peptidase A1" evidence="6">
    <location>
        <begin position="93"/>
        <end position="430"/>
    </location>
</feature>
<sequence length="441" mass="46346">MYFPVLSTLTALSLLSLTSARSLPRASNSKISVRSAVPSRPRSIPVVTDNVLELNKKSTGGSKVRSAAKFLKNLDIVNGSSSALVSLFEGEEFATEITFGTQTFEVIVDTGSSDTWLAETGFSCIDLDTGKSASASTCGFGSTYTKDSTFKAISGEEFSITYGDGEYLTGVLGSQPVTFAGINVTTTVALVTSAAWEGDGTTSGLVGMAYPGITSAYKGSTQVPYNPIFTTMYEQGLVDSLFSLVIERDVSGPAGYLALGGVPPVDFVQDFASTPILVTSISGYPKAYDFYTIKIQAAYLNGKAISGASTPTYIVDSGTTLNYFPTKMANAINKAFVPAAVYSSDQGAYVVSCTAVPPVFSIEIGGTVFYTNPLDMILYAGTDDDGNDVCISGIDDGGSDTADDLFILGDTFQKNVVTVFDVGAGVLQFAARENYTSNDTY</sequence>
<evidence type="ECO:0000256" key="5">
    <source>
        <dbReference type="SAM" id="SignalP"/>
    </source>
</evidence>
<dbReference type="EMBL" id="CP009809">
    <property type="protein sequence ID" value="ATZ50217.1"/>
    <property type="molecule type" value="Genomic_DNA"/>
</dbReference>
<keyword evidence="5" id="KW-0732">Signal</keyword>
<keyword evidence="4" id="KW-0378">Hydrolase</keyword>
<keyword evidence="4" id="KW-0645">Protease</keyword>
<reference evidence="7 8" key="1">
    <citation type="journal article" date="2011" name="PLoS Genet.">
        <title>Genomic analysis of the necrotrophic fungal pathogens Sclerotinia sclerotiorum and Botrytis cinerea.</title>
        <authorList>
            <person name="Amselem J."/>
            <person name="Cuomo C.A."/>
            <person name="van Kan J.A."/>
            <person name="Viaud M."/>
            <person name="Benito E.P."/>
            <person name="Couloux A."/>
            <person name="Coutinho P.M."/>
            <person name="de Vries R.P."/>
            <person name="Dyer P.S."/>
            <person name="Fillinger S."/>
            <person name="Fournier E."/>
            <person name="Gout L."/>
            <person name="Hahn M."/>
            <person name="Kohn L."/>
            <person name="Lapalu N."/>
            <person name="Plummer K.M."/>
            <person name="Pradier J.M."/>
            <person name="Quevillon E."/>
            <person name="Sharon A."/>
            <person name="Simon A."/>
            <person name="ten Have A."/>
            <person name="Tudzynski B."/>
            <person name="Tudzynski P."/>
            <person name="Wincker P."/>
            <person name="Andrew M."/>
            <person name="Anthouard V."/>
            <person name="Beever R.E."/>
            <person name="Beffa R."/>
            <person name="Benoit I."/>
            <person name="Bouzid O."/>
            <person name="Brault B."/>
            <person name="Chen Z."/>
            <person name="Choquer M."/>
            <person name="Collemare J."/>
            <person name="Cotton P."/>
            <person name="Danchin E.G."/>
            <person name="Da Silva C."/>
            <person name="Gautier A."/>
            <person name="Giraud C."/>
            <person name="Giraud T."/>
            <person name="Gonzalez C."/>
            <person name="Grossetete S."/>
            <person name="Guldener U."/>
            <person name="Henrissat B."/>
            <person name="Howlett B.J."/>
            <person name="Kodira C."/>
            <person name="Kretschmer M."/>
            <person name="Lappartient A."/>
            <person name="Leroch M."/>
            <person name="Levis C."/>
            <person name="Mauceli E."/>
            <person name="Neuveglise C."/>
            <person name="Oeser B."/>
            <person name="Pearson M."/>
            <person name="Poulain J."/>
            <person name="Poussereau N."/>
            <person name="Quesneville H."/>
            <person name="Rascle C."/>
            <person name="Schumacher J."/>
            <person name="Segurens B."/>
            <person name="Sexton A."/>
            <person name="Silva E."/>
            <person name="Sirven C."/>
            <person name="Soanes D.M."/>
            <person name="Talbot N.J."/>
            <person name="Templeton M."/>
            <person name="Yandava C."/>
            <person name="Yarden O."/>
            <person name="Zeng Q."/>
            <person name="Rollins J.A."/>
            <person name="Lebrun M.H."/>
            <person name="Dickman M."/>
        </authorList>
    </citation>
    <scope>NUCLEOTIDE SEQUENCE [LARGE SCALE GENOMIC DNA]</scope>
    <source>
        <strain evidence="7 8">B05.10</strain>
    </source>
</reference>
<dbReference type="PROSITE" id="PS00141">
    <property type="entry name" value="ASP_PROTEASE"/>
    <property type="match status" value="1"/>
</dbReference>
<evidence type="ECO:0000256" key="4">
    <source>
        <dbReference type="RuleBase" id="RU000454"/>
    </source>
</evidence>
<reference evidence="7 8" key="3">
    <citation type="journal article" date="2017" name="Mol. Plant Pathol.">
        <title>A gapless genome sequence of the fungus Botrytis cinerea.</title>
        <authorList>
            <person name="Van Kan J.A."/>
            <person name="Stassen J.H."/>
            <person name="Mosbach A."/>
            <person name="Van Der Lee T.A."/>
            <person name="Faino L."/>
            <person name="Farmer A.D."/>
            <person name="Papasotiriou D.G."/>
            <person name="Zhou S."/>
            <person name="Seidl M.F."/>
            <person name="Cottam E."/>
            <person name="Edel D."/>
            <person name="Hahn M."/>
            <person name="Schwartz D.C."/>
            <person name="Dietrich R.A."/>
            <person name="Widdison S."/>
            <person name="Scalliet G."/>
        </authorList>
    </citation>
    <scope>NUCLEOTIDE SEQUENCE [LARGE SCALE GENOMIC DNA]</scope>
    <source>
        <strain evidence="7 8">B05.10</strain>
    </source>
</reference>
<dbReference type="InterPro" id="IPR034164">
    <property type="entry name" value="Pepsin-like_dom"/>
</dbReference>
<dbReference type="PANTHER" id="PTHR47966">
    <property type="entry name" value="BETA-SITE APP-CLEAVING ENZYME, ISOFORM A-RELATED"/>
    <property type="match status" value="1"/>
</dbReference>
<evidence type="ECO:0000256" key="1">
    <source>
        <dbReference type="ARBA" id="ARBA00007447"/>
    </source>
</evidence>
<evidence type="ECO:0000256" key="3">
    <source>
        <dbReference type="PIRSR" id="PIRSR601461-1"/>
    </source>
</evidence>
<dbReference type="Gene3D" id="2.40.70.10">
    <property type="entry name" value="Acid Proteases"/>
    <property type="match status" value="2"/>
</dbReference>
<dbReference type="GO" id="GO:0006508">
    <property type="term" value="P:proteolysis"/>
    <property type="evidence" value="ECO:0007669"/>
    <property type="project" value="UniProtKB-KW"/>
</dbReference>
<dbReference type="Pfam" id="PF00026">
    <property type="entry name" value="Asp"/>
    <property type="match status" value="1"/>
</dbReference>
<evidence type="ECO:0000256" key="2">
    <source>
        <dbReference type="ARBA" id="ARBA00022750"/>
    </source>
</evidence>
<dbReference type="CDD" id="cd05471">
    <property type="entry name" value="pepsin_like"/>
    <property type="match status" value="1"/>
</dbReference>
<gene>
    <name evidence="7" type="primary">Bcap5</name>
    <name evidence="7" type="ORF">BCIN_05g05900</name>
</gene>
<reference evidence="7 8" key="2">
    <citation type="journal article" date="2012" name="Eukaryot. Cell">
        <title>Genome update of Botrytis cinerea strains B05.10 and T4.</title>
        <authorList>
            <person name="Staats M."/>
            <person name="van Kan J.A."/>
        </authorList>
    </citation>
    <scope>NUCLEOTIDE SEQUENCE [LARGE SCALE GENOMIC DNA]</scope>
    <source>
        <strain evidence="7 8">B05.10</strain>
    </source>
</reference>
<dbReference type="SUPFAM" id="SSF50630">
    <property type="entry name" value="Acid proteases"/>
    <property type="match status" value="1"/>
</dbReference>
<dbReference type="OMA" id="YTINIDA"/>
<dbReference type="GO" id="GO:0000324">
    <property type="term" value="C:fungal-type vacuole"/>
    <property type="evidence" value="ECO:0007669"/>
    <property type="project" value="TreeGrafter"/>
</dbReference>
<dbReference type="PANTHER" id="PTHR47966:SF47">
    <property type="entry name" value="ENDOPEPTIDASE, PUTATIVE (AFU_ORTHOLOGUE AFUA_3G01220)-RELATED"/>
    <property type="match status" value="1"/>
</dbReference>
<accession>A0A384JIJ0</accession>
<dbReference type="AlphaFoldDB" id="A0A384JIJ0"/>
<protein>
    <submittedName>
        <fullName evidence="7">Bcap5</fullName>
    </submittedName>
</protein>
<evidence type="ECO:0000313" key="7">
    <source>
        <dbReference type="EMBL" id="ATZ50217.1"/>
    </source>
</evidence>
<dbReference type="KEGG" id="bfu:BCIN_05g05900"/>
<dbReference type="RefSeq" id="XP_001559638.1">
    <property type="nucleotide sequence ID" value="XM_001559588.2"/>
</dbReference>
<feature type="active site" evidence="3">
    <location>
        <position position="316"/>
    </location>
</feature>
<dbReference type="GO" id="GO:0004190">
    <property type="term" value="F:aspartic-type endopeptidase activity"/>
    <property type="evidence" value="ECO:0007669"/>
    <property type="project" value="UniProtKB-KW"/>
</dbReference>
<dbReference type="OrthoDB" id="15189at2759"/>
<evidence type="ECO:0000313" key="8">
    <source>
        <dbReference type="Proteomes" id="UP000001798"/>
    </source>
</evidence>
<feature type="chain" id="PRO_5016781107" evidence="5">
    <location>
        <begin position="21"/>
        <end position="441"/>
    </location>
</feature>
<dbReference type="InterPro" id="IPR033121">
    <property type="entry name" value="PEPTIDASE_A1"/>
</dbReference>
<organism evidence="7 8">
    <name type="scientific">Botryotinia fuckeliana (strain B05.10)</name>
    <name type="common">Noble rot fungus</name>
    <name type="synonym">Botrytis cinerea</name>
    <dbReference type="NCBI Taxonomy" id="332648"/>
    <lineage>
        <taxon>Eukaryota</taxon>
        <taxon>Fungi</taxon>
        <taxon>Dikarya</taxon>
        <taxon>Ascomycota</taxon>
        <taxon>Pezizomycotina</taxon>
        <taxon>Leotiomycetes</taxon>
        <taxon>Helotiales</taxon>
        <taxon>Sclerotiniaceae</taxon>
        <taxon>Botrytis</taxon>
    </lineage>
</organism>
<feature type="active site" evidence="3">
    <location>
        <position position="109"/>
    </location>
</feature>
<comment type="similarity">
    <text evidence="1 4">Belongs to the peptidase A1 family.</text>
</comment>
<dbReference type="VEuPathDB" id="FungiDB:Bcin05g05900"/>
<dbReference type="InterPro" id="IPR021109">
    <property type="entry name" value="Peptidase_aspartic_dom_sf"/>
</dbReference>
<dbReference type="Proteomes" id="UP000001798">
    <property type="component" value="Chromosome 5"/>
</dbReference>
<keyword evidence="2 4" id="KW-0064">Aspartyl protease</keyword>
<dbReference type="PRINTS" id="PR00792">
    <property type="entry name" value="PEPSIN"/>
</dbReference>
<evidence type="ECO:0000259" key="6">
    <source>
        <dbReference type="PROSITE" id="PS51767"/>
    </source>
</evidence>
<name>A0A384JIJ0_BOTFB</name>
<dbReference type="InterPro" id="IPR001461">
    <property type="entry name" value="Aspartic_peptidase_A1"/>
</dbReference>
<dbReference type="PROSITE" id="PS51767">
    <property type="entry name" value="PEPTIDASE_A1"/>
    <property type="match status" value="1"/>
</dbReference>
<proteinExistence type="inferred from homology"/>